<protein>
    <recommendedName>
        <fullName evidence="1">Pentraxin (PTX) domain-containing protein</fullName>
    </recommendedName>
</protein>
<sequence>MQSVVVEAEKYSLTTGKGSYTLLGWWRFCYLHSFETKQHTIYWNDKVFSGTSEGPEMVRGGGLLVIGQDQDRMGGGYTFSQSLNAVVADLRLYNRTLTNSEALDFVSCKETHLDPQPLRHGVFHKQLPCVTMSGEAYQFPSPPERTNKY</sequence>
<dbReference type="EMBL" id="JAWQEG010002873">
    <property type="protein sequence ID" value="KAK3869164.1"/>
    <property type="molecule type" value="Genomic_DNA"/>
</dbReference>
<dbReference type="Pfam" id="PF00354">
    <property type="entry name" value="Pentaxin"/>
    <property type="match status" value="1"/>
</dbReference>
<evidence type="ECO:0000259" key="1">
    <source>
        <dbReference type="Pfam" id="PF00354"/>
    </source>
</evidence>
<organism evidence="2 3">
    <name type="scientific">Petrolisthes cinctipes</name>
    <name type="common">Flat porcelain crab</name>
    <dbReference type="NCBI Taxonomy" id="88211"/>
    <lineage>
        <taxon>Eukaryota</taxon>
        <taxon>Metazoa</taxon>
        <taxon>Ecdysozoa</taxon>
        <taxon>Arthropoda</taxon>
        <taxon>Crustacea</taxon>
        <taxon>Multicrustacea</taxon>
        <taxon>Malacostraca</taxon>
        <taxon>Eumalacostraca</taxon>
        <taxon>Eucarida</taxon>
        <taxon>Decapoda</taxon>
        <taxon>Pleocyemata</taxon>
        <taxon>Anomura</taxon>
        <taxon>Galatheoidea</taxon>
        <taxon>Porcellanidae</taxon>
        <taxon>Petrolisthes</taxon>
    </lineage>
</organism>
<gene>
    <name evidence="2" type="ORF">Pcinc_025509</name>
</gene>
<dbReference type="InterPro" id="IPR013320">
    <property type="entry name" value="ConA-like_dom_sf"/>
</dbReference>
<dbReference type="Gene3D" id="2.60.120.200">
    <property type="match status" value="1"/>
</dbReference>
<dbReference type="InterPro" id="IPR001759">
    <property type="entry name" value="PTX_dom"/>
</dbReference>
<dbReference type="SUPFAM" id="SSF49899">
    <property type="entry name" value="Concanavalin A-like lectins/glucanases"/>
    <property type="match status" value="1"/>
</dbReference>
<evidence type="ECO:0000313" key="3">
    <source>
        <dbReference type="Proteomes" id="UP001286313"/>
    </source>
</evidence>
<comment type="caution">
    <text evidence="2">The sequence shown here is derived from an EMBL/GenBank/DDBJ whole genome shotgun (WGS) entry which is preliminary data.</text>
</comment>
<dbReference type="Proteomes" id="UP001286313">
    <property type="component" value="Unassembled WGS sequence"/>
</dbReference>
<reference evidence="2" key="1">
    <citation type="submission" date="2023-10" db="EMBL/GenBank/DDBJ databases">
        <title>Genome assemblies of two species of porcelain crab, Petrolisthes cinctipes and Petrolisthes manimaculis (Anomura: Porcellanidae).</title>
        <authorList>
            <person name="Angst P."/>
        </authorList>
    </citation>
    <scope>NUCLEOTIDE SEQUENCE</scope>
    <source>
        <strain evidence="2">PB745_01</strain>
        <tissue evidence="2">Gill</tissue>
    </source>
</reference>
<keyword evidence="3" id="KW-1185">Reference proteome</keyword>
<name>A0AAE1F938_PETCI</name>
<dbReference type="AlphaFoldDB" id="A0AAE1F938"/>
<evidence type="ECO:0000313" key="2">
    <source>
        <dbReference type="EMBL" id="KAK3869164.1"/>
    </source>
</evidence>
<feature type="domain" description="Pentraxin (PTX)" evidence="1">
    <location>
        <begin position="58"/>
        <end position="107"/>
    </location>
</feature>
<proteinExistence type="predicted"/>
<accession>A0AAE1F938</accession>